<evidence type="ECO:0000259" key="2">
    <source>
        <dbReference type="Pfam" id="PF23352"/>
    </source>
</evidence>
<dbReference type="SUPFAM" id="SSF52317">
    <property type="entry name" value="Class I glutamine amidotransferase-like"/>
    <property type="match status" value="1"/>
</dbReference>
<proteinExistence type="predicted"/>
<dbReference type="InterPro" id="IPR039975">
    <property type="entry name" value="IFT52"/>
</dbReference>
<name>A0ABP0WHL6_9BRYO</name>
<dbReference type="Gene3D" id="6.10.250.2800">
    <property type="match status" value="1"/>
</dbReference>
<dbReference type="PANTHER" id="PTHR12969">
    <property type="entry name" value="NGD5/OSM-6/IFT52"/>
    <property type="match status" value="1"/>
</dbReference>
<evidence type="ECO:0000313" key="4">
    <source>
        <dbReference type="EMBL" id="CAK9265949.1"/>
    </source>
</evidence>
<dbReference type="InterPro" id="IPR055460">
    <property type="entry name" value="IFT52_central"/>
</dbReference>
<feature type="domain" description="Intraflagellar transport protein 52 C-terminal" evidence="1">
    <location>
        <begin position="385"/>
        <end position="444"/>
    </location>
</feature>
<evidence type="ECO:0000259" key="3">
    <source>
        <dbReference type="Pfam" id="PF23355"/>
    </source>
</evidence>
<evidence type="ECO:0008006" key="6">
    <source>
        <dbReference type="Google" id="ProtNLM"/>
    </source>
</evidence>
<accession>A0ABP0WHL6</accession>
<dbReference type="InterPro" id="IPR029062">
    <property type="entry name" value="Class_I_gatase-like"/>
</dbReference>
<dbReference type="InterPro" id="IPR048643">
    <property type="entry name" value="Itf52_C"/>
</dbReference>
<dbReference type="PANTHER" id="PTHR12969:SF7">
    <property type="entry name" value="INTRAFLAGELLAR TRANSPORT PROTEIN 52 HOMOLOG"/>
    <property type="match status" value="1"/>
</dbReference>
<dbReference type="Pfam" id="PF21178">
    <property type="entry name" value="Itf52_C"/>
    <property type="match status" value="1"/>
</dbReference>
<dbReference type="Pfam" id="PF23352">
    <property type="entry name" value="IFT52_central"/>
    <property type="match status" value="1"/>
</dbReference>
<evidence type="ECO:0000313" key="5">
    <source>
        <dbReference type="Proteomes" id="UP001497444"/>
    </source>
</evidence>
<evidence type="ECO:0000259" key="1">
    <source>
        <dbReference type="Pfam" id="PF21178"/>
    </source>
</evidence>
<dbReference type="EMBL" id="OZ020113">
    <property type="protein sequence ID" value="CAK9265949.1"/>
    <property type="molecule type" value="Genomic_DNA"/>
</dbReference>
<keyword evidence="5" id="KW-1185">Reference proteome</keyword>
<feature type="domain" description="IFT52 central" evidence="2">
    <location>
        <begin position="294"/>
        <end position="374"/>
    </location>
</feature>
<organism evidence="4 5">
    <name type="scientific">Sphagnum jensenii</name>
    <dbReference type="NCBI Taxonomy" id="128206"/>
    <lineage>
        <taxon>Eukaryota</taxon>
        <taxon>Viridiplantae</taxon>
        <taxon>Streptophyta</taxon>
        <taxon>Embryophyta</taxon>
        <taxon>Bryophyta</taxon>
        <taxon>Sphagnophytina</taxon>
        <taxon>Sphagnopsida</taxon>
        <taxon>Sphagnales</taxon>
        <taxon>Sphagnaceae</taxon>
        <taxon>Sphagnum</taxon>
    </lineage>
</organism>
<dbReference type="CDD" id="cd23683">
    <property type="entry name" value="IFT52_CTD"/>
    <property type="match status" value="1"/>
</dbReference>
<dbReference type="Pfam" id="PF23355">
    <property type="entry name" value="IFT52_GIFT"/>
    <property type="match status" value="1"/>
</dbReference>
<gene>
    <name evidence="4" type="ORF">CSSPJE1EN1_LOCUS11427</name>
</gene>
<feature type="domain" description="IFT52 GIFT" evidence="3">
    <location>
        <begin position="21"/>
        <end position="277"/>
    </location>
</feature>
<dbReference type="InterPro" id="IPR055458">
    <property type="entry name" value="IFT52_GIFT"/>
</dbReference>
<dbReference type="Proteomes" id="UP001497444">
    <property type="component" value="Chromosome 18"/>
</dbReference>
<reference evidence="4" key="1">
    <citation type="submission" date="2024-02" db="EMBL/GenBank/DDBJ databases">
        <authorList>
            <consortium name="ELIXIR-Norway"/>
            <consortium name="Elixir Norway"/>
        </authorList>
    </citation>
    <scope>NUCLEOTIDE SEQUENCE</scope>
</reference>
<sequence length="464" mass="51068">MEASSSDVGGGTFSTGMLPIILFDCCKHETHTPGQGFKQMVRRLRGSYRVISNKEELSLEILKEGSVVVFGCPTERFTTVEVDAVKGYVHAGGCVLLLSAQGGDAHHQSNLNELLHDFGITINSDSLVRVVQEKYLHPKEVLISNSVLCKEINHVNETCKVKNNTCVHRLQGSDMKGESTAKPKPAGMQIVYPYGATLSTQRPAAPILASGLISFPIHRPLGAIYEGTSGKGRIAVLGSTAIFEDAWLEKEDNAKLFDFLLLWLTHQSSIQVERINVEELDTGEFEHVPNTEALAGRLRCCLQEAEELPKDFTKLVDDELFQYHTNLIPSVVSLYEQLGVKHMPLTLITPQFETPSPPLQPAVFAPSLREPPPPAVDLFDLDDCFASPSIRLSHLTNKWKNAGTEDLQFYTLEGAAILGITPKVVGVADNNSREAAKAVLSFIFQELVNMKKLRPENKNISPNL</sequence>
<protein>
    <recommendedName>
        <fullName evidence="6">Intraflagellar transport protein 52</fullName>
    </recommendedName>
</protein>